<evidence type="ECO:0000313" key="2">
    <source>
        <dbReference type="Proteomes" id="UP000223976"/>
    </source>
</evidence>
<dbReference type="Proteomes" id="UP000223976">
    <property type="component" value="Segment"/>
</dbReference>
<evidence type="ECO:0000313" key="1">
    <source>
        <dbReference type="EMBL" id="AMR59830.1"/>
    </source>
</evidence>
<accession>A0A142IIP2</accession>
<name>A0A142IIP2_9CAUD</name>
<gene>
    <name evidence="1" type="ORF">SEGD1_183</name>
</gene>
<organism evidence="1 2">
    <name type="scientific">Enterobacteria phage SEGD1</name>
    <dbReference type="NCBI Taxonomy" id="1805456"/>
    <lineage>
        <taxon>Viruses</taxon>
        <taxon>Duplodnaviria</taxon>
        <taxon>Heunggongvirae</taxon>
        <taxon>Uroviricota</taxon>
        <taxon>Caudoviricetes</taxon>
        <taxon>Chimalliviridae</taxon>
        <taxon>Seoulvirus</taxon>
        <taxon>Seoulvirus SPN3US</taxon>
    </lineage>
</organism>
<sequence length="195" mass="22386">MTERILRLQENRLEDLHVMRSRGLFPVGLDVSGLITSAQHGDKVITMHSRGNEVVSAIFIDKVIPDSESGKVAGHIIYEYFRSILYEEKINVKTFMEYAKRNNYIDARLMVTEGTPTINGKVHHRLLGAQLPRLGEIPTTIELHQKTDWRHKIEVLHKLYDLPIVQIKLVDFTPANMQIAKRALGFRILNTTFTL</sequence>
<protein>
    <submittedName>
        <fullName evidence="1">Uncharacterized protein</fullName>
    </submittedName>
</protein>
<reference evidence="1 2" key="1">
    <citation type="submission" date="2016-02" db="EMBL/GenBank/DDBJ databases">
        <title>Complete genome sequence of a polyvalent bacteriophage, SEGD1, simultaneously inhibiting both Salmonella enterica and Escherichia coli O157:H7.</title>
        <authorList>
            <person name="Fan J."/>
            <person name="Ma J."/>
        </authorList>
    </citation>
    <scope>NUCLEOTIDE SEQUENCE [LARGE SCALE GENOMIC DNA]</scope>
</reference>
<dbReference type="EMBL" id="KU726251">
    <property type="protein sequence ID" value="AMR59830.1"/>
    <property type="molecule type" value="Genomic_DNA"/>
</dbReference>
<proteinExistence type="predicted"/>